<feature type="region of interest" description="Disordered" evidence="6">
    <location>
        <begin position="1"/>
        <end position="22"/>
    </location>
</feature>
<evidence type="ECO:0000256" key="6">
    <source>
        <dbReference type="SAM" id="MobiDB-lite"/>
    </source>
</evidence>
<comment type="catalytic activity">
    <reaction evidence="4">
        <text>(6S)-5-formyl-5,6,7,8-tetrahydrofolate + ATP = (6R)-5,10-methenyltetrahydrofolate + ADP + phosphate</text>
        <dbReference type="Rhea" id="RHEA:10488"/>
        <dbReference type="ChEBI" id="CHEBI:30616"/>
        <dbReference type="ChEBI" id="CHEBI:43474"/>
        <dbReference type="ChEBI" id="CHEBI:57455"/>
        <dbReference type="ChEBI" id="CHEBI:57457"/>
        <dbReference type="ChEBI" id="CHEBI:456216"/>
        <dbReference type="EC" id="6.3.3.2"/>
    </reaction>
</comment>
<dbReference type="PANTHER" id="PTHR23407:SF1">
    <property type="entry name" value="5-FORMYLTETRAHYDROFOLATE CYCLO-LIGASE"/>
    <property type="match status" value="1"/>
</dbReference>
<evidence type="ECO:0000256" key="3">
    <source>
        <dbReference type="ARBA" id="ARBA00022840"/>
    </source>
</evidence>
<dbReference type="PANTHER" id="PTHR23407">
    <property type="entry name" value="ATPASE INHIBITOR/5-FORMYLTETRAHYDROFOLATE CYCLO-LIGASE"/>
    <property type="match status" value="1"/>
</dbReference>
<evidence type="ECO:0000313" key="7">
    <source>
        <dbReference type="EMBL" id="KAJ8881529.1"/>
    </source>
</evidence>
<feature type="non-terminal residue" evidence="7">
    <location>
        <position position="618"/>
    </location>
</feature>
<dbReference type="InterPro" id="IPR024185">
    <property type="entry name" value="FTHF_cligase-like_sf"/>
</dbReference>
<dbReference type="Pfam" id="PF01812">
    <property type="entry name" value="5-FTHF_cyc-lig"/>
    <property type="match status" value="2"/>
</dbReference>
<organism evidence="7 8">
    <name type="scientific">Dryococelus australis</name>
    <dbReference type="NCBI Taxonomy" id="614101"/>
    <lineage>
        <taxon>Eukaryota</taxon>
        <taxon>Metazoa</taxon>
        <taxon>Ecdysozoa</taxon>
        <taxon>Arthropoda</taxon>
        <taxon>Hexapoda</taxon>
        <taxon>Insecta</taxon>
        <taxon>Pterygota</taxon>
        <taxon>Neoptera</taxon>
        <taxon>Polyneoptera</taxon>
        <taxon>Phasmatodea</taxon>
        <taxon>Verophasmatodea</taxon>
        <taxon>Anareolatae</taxon>
        <taxon>Phasmatidae</taxon>
        <taxon>Eurycanthinae</taxon>
        <taxon>Dryococelus</taxon>
    </lineage>
</organism>
<keyword evidence="2" id="KW-0547">Nucleotide-binding</keyword>
<dbReference type="Proteomes" id="UP001159363">
    <property type="component" value="Chromosome 5"/>
</dbReference>
<feature type="region of interest" description="Disordered" evidence="6">
    <location>
        <begin position="84"/>
        <end position="122"/>
    </location>
</feature>
<dbReference type="EMBL" id="JARBHB010000006">
    <property type="protein sequence ID" value="KAJ8881529.1"/>
    <property type="molecule type" value="Genomic_DNA"/>
</dbReference>
<reference evidence="7 8" key="1">
    <citation type="submission" date="2023-02" db="EMBL/GenBank/DDBJ databases">
        <title>LHISI_Scaffold_Assembly.</title>
        <authorList>
            <person name="Stuart O.P."/>
            <person name="Cleave R."/>
            <person name="Magrath M.J.L."/>
            <person name="Mikheyev A.S."/>
        </authorList>
    </citation>
    <scope>NUCLEOTIDE SEQUENCE [LARGE SCALE GENOMIC DNA]</scope>
    <source>
        <strain evidence="7">Daus_M_001</strain>
        <tissue evidence="7">Leg muscle</tissue>
    </source>
</reference>
<gene>
    <name evidence="7" type="ORF">PR048_018011</name>
</gene>
<evidence type="ECO:0000256" key="5">
    <source>
        <dbReference type="ARBA" id="ARBA00038966"/>
    </source>
</evidence>
<dbReference type="EC" id="6.3.3.2" evidence="5"/>
<dbReference type="Gene3D" id="3.40.50.10420">
    <property type="entry name" value="NagB/RpiA/CoA transferase-like"/>
    <property type="match status" value="2"/>
</dbReference>
<evidence type="ECO:0000256" key="1">
    <source>
        <dbReference type="ARBA" id="ARBA00010638"/>
    </source>
</evidence>
<accession>A0ABQ9HB80</accession>
<sequence length="618" mass="69671">MAEAVQVWSSAEMKGRGKLEIPEKTRRPAACIALVGSEQYNRSASVAPTPTRKDSCVIRDGASCGGKRDWGSNGKYSAITFVRDPSQHSPGAISGNHGKQKSEWPDRESNPDPTERESSELPLRHLARKVEQDIRGLVYATVNPKATLDIAIALTLDEVVHYCLRARRKMTTVKQRKVALRKFMNSHLSDLKPDEVKRQSKIVTEKVLQHPKYIEAKSVSVYLSFDEEIDTSELLEDIFLSGKICYIPRVISCSRDVAWFHTTIICQYNFAVSWVCGGVVVRLLASHLDKPSSNPGRVARRFSHVRIIPGDTSVAKNSSDNVPVIHYGFASKYLQHLRYRKNITGDLKLPVISTSPATTGQLVFKRGAKEMEMMQLYSLEDLDNLPVNKHNIKQPPDDEYRPDVFEAGSLDVVLNPGLVFTKDGKRLGRGKAYYDKFLSKCARELKTRPTTLALAFKEQILQDIPTTDTDVIMDYVLYDDAGDNNTTETMQEVQGEYSSVTRDAATCKMPRSHPLYYAKRTKDLGTGLALANLLPRRPVPAKEGIAKEYIRRCIPASRSSVLLQFLIASPEPSSFQLLAEDPHQHSLWKNQQHQQLHRHVQFLMDNLRVERVPRFNIT</sequence>
<comment type="caution">
    <text evidence="7">The sequence shown here is derived from an EMBL/GenBank/DDBJ whole genome shotgun (WGS) entry which is preliminary data.</text>
</comment>
<comment type="similarity">
    <text evidence="1">Belongs to the 5-formyltetrahydrofolate cyclo-ligase family.</text>
</comment>
<dbReference type="SUPFAM" id="SSF100950">
    <property type="entry name" value="NagB/RpiA/CoA transferase-like"/>
    <property type="match status" value="2"/>
</dbReference>
<protein>
    <recommendedName>
        <fullName evidence="5">5-formyltetrahydrofolate cyclo-ligase</fullName>
        <ecNumber evidence="5">6.3.3.2</ecNumber>
    </recommendedName>
</protein>
<feature type="compositionally biased region" description="Basic and acidic residues" evidence="6">
    <location>
        <begin position="100"/>
        <end position="122"/>
    </location>
</feature>
<keyword evidence="3" id="KW-0067">ATP-binding</keyword>
<evidence type="ECO:0000256" key="2">
    <source>
        <dbReference type="ARBA" id="ARBA00022741"/>
    </source>
</evidence>
<dbReference type="InterPro" id="IPR002698">
    <property type="entry name" value="FTHF_cligase"/>
</dbReference>
<dbReference type="InterPro" id="IPR037171">
    <property type="entry name" value="NagB/RpiA_transferase-like"/>
</dbReference>
<proteinExistence type="inferred from homology"/>
<evidence type="ECO:0000313" key="8">
    <source>
        <dbReference type="Proteomes" id="UP001159363"/>
    </source>
</evidence>
<keyword evidence="8" id="KW-1185">Reference proteome</keyword>
<name>A0ABQ9HB80_9NEOP</name>
<feature type="compositionally biased region" description="Basic and acidic residues" evidence="6">
    <location>
        <begin position="13"/>
        <end position="22"/>
    </location>
</feature>
<evidence type="ECO:0000256" key="4">
    <source>
        <dbReference type="ARBA" id="ARBA00036539"/>
    </source>
</evidence>